<gene>
    <name evidence="5" type="ORF">Ae201684_016771</name>
</gene>
<name>A0A6G0WB09_9STRA</name>
<feature type="repeat" description="WD" evidence="3">
    <location>
        <begin position="47"/>
        <end position="88"/>
    </location>
</feature>
<keyword evidence="1 3" id="KW-0853">WD repeat</keyword>
<organism evidence="5 6">
    <name type="scientific">Aphanomyces euteiches</name>
    <dbReference type="NCBI Taxonomy" id="100861"/>
    <lineage>
        <taxon>Eukaryota</taxon>
        <taxon>Sar</taxon>
        <taxon>Stramenopiles</taxon>
        <taxon>Oomycota</taxon>
        <taxon>Saprolegniomycetes</taxon>
        <taxon>Saprolegniales</taxon>
        <taxon>Verrucalvaceae</taxon>
        <taxon>Aphanomyces</taxon>
    </lineage>
</organism>
<dbReference type="Proteomes" id="UP000481153">
    <property type="component" value="Unassembled WGS sequence"/>
</dbReference>
<dbReference type="Gene3D" id="1.25.40.10">
    <property type="entry name" value="Tetratricopeptide repeat domain"/>
    <property type="match status" value="1"/>
</dbReference>
<dbReference type="GO" id="GO:0005737">
    <property type="term" value="C:cytoplasm"/>
    <property type="evidence" value="ECO:0007669"/>
    <property type="project" value="TreeGrafter"/>
</dbReference>
<feature type="compositionally biased region" description="Acidic residues" evidence="4">
    <location>
        <begin position="461"/>
        <end position="490"/>
    </location>
</feature>
<dbReference type="EMBL" id="VJMJ01000267">
    <property type="protein sequence ID" value="KAF0724563.1"/>
    <property type="molecule type" value="Genomic_DNA"/>
</dbReference>
<dbReference type="Pfam" id="PF00400">
    <property type="entry name" value="WD40"/>
    <property type="match status" value="3"/>
</dbReference>
<dbReference type="SUPFAM" id="SSF48452">
    <property type="entry name" value="TPR-like"/>
    <property type="match status" value="1"/>
</dbReference>
<protein>
    <recommendedName>
        <fullName evidence="7">Anaphase-promoting complex subunit 4 WD40 domain-containing protein</fullName>
    </recommendedName>
</protein>
<dbReference type="InterPro" id="IPR045151">
    <property type="entry name" value="DCAF8"/>
</dbReference>
<comment type="caution">
    <text evidence="5">The sequence shown here is derived from an EMBL/GenBank/DDBJ whole genome shotgun (WGS) entry which is preliminary data.</text>
</comment>
<keyword evidence="2" id="KW-0677">Repeat</keyword>
<evidence type="ECO:0000256" key="3">
    <source>
        <dbReference type="PROSITE-ProRule" id="PRU00221"/>
    </source>
</evidence>
<dbReference type="InterPro" id="IPR015943">
    <property type="entry name" value="WD40/YVTN_repeat-like_dom_sf"/>
</dbReference>
<evidence type="ECO:0000256" key="1">
    <source>
        <dbReference type="ARBA" id="ARBA00022574"/>
    </source>
</evidence>
<dbReference type="SMART" id="SM00320">
    <property type="entry name" value="WD40"/>
    <property type="match status" value="7"/>
</dbReference>
<dbReference type="Gene3D" id="2.130.10.10">
    <property type="entry name" value="YVTN repeat-like/Quinoprotein amine dehydrogenase"/>
    <property type="match status" value="3"/>
</dbReference>
<reference evidence="5 6" key="1">
    <citation type="submission" date="2019-07" db="EMBL/GenBank/DDBJ databases">
        <title>Genomics analysis of Aphanomyces spp. identifies a new class of oomycete effector associated with host adaptation.</title>
        <authorList>
            <person name="Gaulin E."/>
        </authorList>
    </citation>
    <scope>NUCLEOTIDE SEQUENCE [LARGE SCALE GENOMIC DNA]</scope>
    <source>
        <strain evidence="5 6">ATCC 201684</strain>
    </source>
</reference>
<dbReference type="PANTHER" id="PTHR15574:SF40">
    <property type="entry name" value="WD AND TETRATRICOPEPTIDE REPEATS PROTEIN 1"/>
    <property type="match status" value="1"/>
</dbReference>
<evidence type="ECO:0000313" key="5">
    <source>
        <dbReference type="EMBL" id="KAF0724563.1"/>
    </source>
</evidence>
<dbReference type="VEuPathDB" id="FungiDB:AeMF1_015776"/>
<dbReference type="GO" id="GO:0045717">
    <property type="term" value="P:negative regulation of fatty acid biosynthetic process"/>
    <property type="evidence" value="ECO:0007669"/>
    <property type="project" value="TreeGrafter"/>
</dbReference>
<evidence type="ECO:0000256" key="4">
    <source>
        <dbReference type="SAM" id="MobiDB-lite"/>
    </source>
</evidence>
<dbReference type="PROSITE" id="PS50082">
    <property type="entry name" value="WD_REPEATS_2"/>
    <property type="match status" value="2"/>
</dbReference>
<sequence>MTNFERLLEHRERSFGLRTSRFALRNAQKKLQAHTALVNRLVCESVLKKHEGCVNRLNWNHNGSLLASGSDDNRVVIWDYSKKSARHVIETGHSMNIFGVCFIPDTNDHVVASGGMDCEVRLHYAPFRLEGSKLIATHRERVKDVVASNGVPKVFWSGAEDGLVRQFDIRMLNERYTSSNEENMPGNVLMNLGRNQGTRRLRVMGMSVHPTDPTKIALACGDHYVRLYDRRMLRPRAVHSWTSDSPTIPIEVFSPPHMHYDTACNAFTQRQHLKSHSTSVQFSSDGSQLLCSYHSDNIYLFTVGTQDVQVLDKVWRSGVHVDEICSQTSGSPFEDLELILKEAGQLVEHGQFSNAISHLQRYSKEIDAAQPSLRLRVYCLLARAYLDRNWRADAFVAMQYCLRALEIESRDSTTRTLYVKALSQSGRENLSRSEAKKVVSEFPDRSEDMQPFTTVRREAFESEDIENDIDEEEEEDEEDIEFHDEDDSAEDASSCQSEDTMAVDATADESMWESRTVNGLAHITTDIQRRYLGYCNIQTDIKEAKFFGIDDAFVVSGSDDGMAYIWEKSTGELVNALQADEDIVNCVQSHPLDLCLATSGIESVVRLWTPLAEIDVSPTQEELFRSVSQNQSQMNRREGDRINFMQNPALFRLLLQAHHEDGIQVCAPS</sequence>
<dbReference type="InterPro" id="IPR036322">
    <property type="entry name" value="WD40_repeat_dom_sf"/>
</dbReference>
<feature type="compositionally biased region" description="Basic and acidic residues" evidence="4">
    <location>
        <begin position="433"/>
        <end position="448"/>
    </location>
</feature>
<evidence type="ECO:0000313" key="6">
    <source>
        <dbReference type="Proteomes" id="UP000481153"/>
    </source>
</evidence>
<evidence type="ECO:0000256" key="2">
    <source>
        <dbReference type="ARBA" id="ARBA00022737"/>
    </source>
</evidence>
<dbReference type="PANTHER" id="PTHR15574">
    <property type="entry name" value="WD REPEAT DOMAIN-CONTAINING FAMILY"/>
    <property type="match status" value="1"/>
</dbReference>
<feature type="repeat" description="WD" evidence="3">
    <location>
        <begin position="550"/>
        <end position="576"/>
    </location>
</feature>
<evidence type="ECO:0008006" key="7">
    <source>
        <dbReference type="Google" id="ProtNLM"/>
    </source>
</evidence>
<dbReference type="SUPFAM" id="SSF50978">
    <property type="entry name" value="WD40 repeat-like"/>
    <property type="match status" value="1"/>
</dbReference>
<accession>A0A6G0WB09</accession>
<keyword evidence="6" id="KW-1185">Reference proteome</keyword>
<dbReference type="GO" id="GO:0080008">
    <property type="term" value="C:Cul4-RING E3 ubiquitin ligase complex"/>
    <property type="evidence" value="ECO:0007669"/>
    <property type="project" value="TreeGrafter"/>
</dbReference>
<dbReference type="AlphaFoldDB" id="A0A6G0WB09"/>
<dbReference type="InterPro" id="IPR001680">
    <property type="entry name" value="WD40_rpt"/>
</dbReference>
<feature type="region of interest" description="Disordered" evidence="4">
    <location>
        <begin position="433"/>
        <end position="502"/>
    </location>
</feature>
<dbReference type="InterPro" id="IPR011990">
    <property type="entry name" value="TPR-like_helical_dom_sf"/>
</dbReference>
<dbReference type="PROSITE" id="PS50294">
    <property type="entry name" value="WD_REPEATS_REGION"/>
    <property type="match status" value="1"/>
</dbReference>
<proteinExistence type="predicted"/>